<keyword evidence="4" id="KW-0809">Transit peptide</keyword>
<evidence type="ECO:0000256" key="1">
    <source>
        <dbReference type="ARBA" id="ARBA00004173"/>
    </source>
</evidence>
<evidence type="ECO:0000256" key="4">
    <source>
        <dbReference type="ARBA" id="ARBA00022946"/>
    </source>
</evidence>
<evidence type="ECO:0000256" key="3">
    <source>
        <dbReference type="ARBA" id="ARBA00022737"/>
    </source>
</evidence>
<dbReference type="GO" id="GO:0003729">
    <property type="term" value="F:mRNA binding"/>
    <property type="evidence" value="ECO:0007669"/>
    <property type="project" value="UniProtKB-ARBA"/>
</dbReference>
<evidence type="ECO:0000259" key="8">
    <source>
        <dbReference type="Pfam" id="PF17177"/>
    </source>
</evidence>
<keyword evidence="5" id="KW-0496">Mitochondrion</keyword>
<dbReference type="Pfam" id="PF17177">
    <property type="entry name" value="PPR_long"/>
    <property type="match status" value="1"/>
</dbReference>
<dbReference type="Gramene" id="KCW47903">
    <property type="protein sequence ID" value="KCW47903"/>
    <property type="gene ID" value="EUGRSUZ_K01644"/>
</dbReference>
<feature type="region of interest" description="Disordered" evidence="7">
    <location>
        <begin position="75"/>
        <end position="155"/>
    </location>
</feature>
<reference evidence="9" key="1">
    <citation type="submission" date="2013-07" db="EMBL/GenBank/DDBJ databases">
        <title>The genome of Eucalyptus grandis.</title>
        <authorList>
            <person name="Schmutz J."/>
            <person name="Hayes R."/>
            <person name="Myburg A."/>
            <person name="Tuskan G."/>
            <person name="Grattapaglia D."/>
            <person name="Rokhsar D.S."/>
        </authorList>
    </citation>
    <scope>NUCLEOTIDE SEQUENCE</scope>
    <source>
        <tissue evidence="9">Leaf extractions</tissue>
    </source>
</reference>
<feature type="repeat" description="PPR" evidence="6">
    <location>
        <begin position="533"/>
        <end position="567"/>
    </location>
</feature>
<feature type="repeat" description="PPR" evidence="6">
    <location>
        <begin position="257"/>
        <end position="291"/>
    </location>
</feature>
<dbReference type="KEGG" id="egr:104425373"/>
<dbReference type="InterPro" id="IPR002885">
    <property type="entry name" value="PPR_rpt"/>
</dbReference>
<dbReference type="OMA" id="MYTTYLM"/>
<dbReference type="EMBL" id="KK198763">
    <property type="protein sequence ID" value="KCW47903.1"/>
    <property type="molecule type" value="Genomic_DNA"/>
</dbReference>
<dbReference type="InterPro" id="IPR011990">
    <property type="entry name" value="TPR-like_helical_dom_sf"/>
</dbReference>
<dbReference type="FunCoup" id="A0A059A283">
    <property type="interactions" value="1183"/>
</dbReference>
<dbReference type="eggNOG" id="KOG4197">
    <property type="taxonomic scope" value="Eukaryota"/>
</dbReference>
<dbReference type="InParanoid" id="A0A059A283"/>
<sequence>MWALRRAAHPLKNHRLSISVLRVPSPNSDWSCFGDNVGVVESSQASSGRHPSLERSYHVTSFTCQMSMGSRCLSSQAGAKSSGEEEEEEEDDAFSELEEPASTKASQKVDSADEIEDELDSEPELSADEDAEKVPQNELDLAESEMEPTKKKSRKRATSELFEAINRAPGLSVQQIIDKWVEDGKEINREEISLAMLNFRKRRMYGKALLLSEWMESSEKLDLTERDYASRLDLIAKVRGLHRAESFVNKIPESFRGELVHRSLLANYVSASNVTKAEETFNKMRDQGFTPSSFAFNQLLLLYKRLDRKKIADVLLLMEKENVKPTMLTYRLLIDTKGQSNDITGMEKIVDAMNAEGIKPDIGAQALLAKHYASSGLIEKAKAVLKEMEGGDLKKHWWACQSLLPLYAELGEADEVERVWKVCEPNPRLEECIAAIEAWGKLKKIQEAEAVFERMSKTWKVSSKHYTVLLKVYASNKMLAKGKDLVKRMGDSGCHIGPITWDSIVKLYVEAGEVEKADSVLTKASQQNHMKPMFSSYMSLLDQYAKRGDVHNTEKILHRMRQSGYMSRIRQYQCLLNAYAKGKVPAYGIRERLKVEGITPTKSMEAQLAQIDPFRKTAVSDLLD</sequence>
<gene>
    <name evidence="9" type="ORF">EUGRSUZ_K01644</name>
</gene>
<evidence type="ECO:0000256" key="7">
    <source>
        <dbReference type="SAM" id="MobiDB-lite"/>
    </source>
</evidence>
<comment type="similarity">
    <text evidence="2">Belongs to the PPR family. P subfamily.</text>
</comment>
<evidence type="ECO:0000256" key="6">
    <source>
        <dbReference type="PROSITE-ProRule" id="PRU00708"/>
    </source>
</evidence>
<protein>
    <recommendedName>
        <fullName evidence="8">PROP1-like PPR domain-containing protein</fullName>
    </recommendedName>
</protein>
<evidence type="ECO:0000313" key="9">
    <source>
        <dbReference type="EMBL" id="KCW47903.1"/>
    </source>
</evidence>
<evidence type="ECO:0000256" key="2">
    <source>
        <dbReference type="ARBA" id="ARBA00007626"/>
    </source>
</evidence>
<dbReference type="InterPro" id="IPR033443">
    <property type="entry name" value="PROP1-like_PPR_dom"/>
</dbReference>
<dbReference type="AlphaFoldDB" id="A0A059A283"/>
<dbReference type="PANTHER" id="PTHR45717:SF15">
    <property type="entry name" value="AGL218WP"/>
    <property type="match status" value="1"/>
</dbReference>
<dbReference type="PROSITE" id="PS51375">
    <property type="entry name" value="PPR"/>
    <property type="match status" value="2"/>
</dbReference>
<dbReference type="NCBIfam" id="TIGR00756">
    <property type="entry name" value="PPR"/>
    <property type="match status" value="1"/>
</dbReference>
<dbReference type="Pfam" id="PF01535">
    <property type="entry name" value="PPR"/>
    <property type="match status" value="1"/>
</dbReference>
<feature type="compositionally biased region" description="Acidic residues" evidence="7">
    <location>
        <begin position="84"/>
        <end position="99"/>
    </location>
</feature>
<proteinExistence type="inferred from homology"/>
<dbReference type="PANTHER" id="PTHR45717">
    <property type="entry name" value="OS12G0527900 PROTEIN"/>
    <property type="match status" value="1"/>
</dbReference>
<feature type="compositionally biased region" description="Acidic residues" evidence="7">
    <location>
        <begin position="112"/>
        <end position="131"/>
    </location>
</feature>
<dbReference type="Gene3D" id="1.25.40.10">
    <property type="entry name" value="Tetratricopeptide repeat domain"/>
    <property type="match status" value="2"/>
</dbReference>
<comment type="subcellular location">
    <subcellularLocation>
        <location evidence="1">Mitochondrion</location>
    </subcellularLocation>
</comment>
<dbReference type="Pfam" id="PF13812">
    <property type="entry name" value="PPR_3"/>
    <property type="match status" value="2"/>
</dbReference>
<feature type="domain" description="PROP1-like PPR" evidence="8">
    <location>
        <begin position="437"/>
        <end position="576"/>
    </location>
</feature>
<name>A0A059A283_EUCGR</name>
<accession>A0A059A283</accession>
<dbReference type="STRING" id="71139.A0A059A283"/>
<keyword evidence="3" id="KW-0677">Repeat</keyword>
<dbReference type="GO" id="GO:0005739">
    <property type="term" value="C:mitochondrion"/>
    <property type="evidence" value="ECO:0000318"/>
    <property type="project" value="GO_Central"/>
</dbReference>
<organism evidence="9">
    <name type="scientific">Eucalyptus grandis</name>
    <name type="common">Flooded gum</name>
    <dbReference type="NCBI Taxonomy" id="71139"/>
    <lineage>
        <taxon>Eukaryota</taxon>
        <taxon>Viridiplantae</taxon>
        <taxon>Streptophyta</taxon>
        <taxon>Embryophyta</taxon>
        <taxon>Tracheophyta</taxon>
        <taxon>Spermatophyta</taxon>
        <taxon>Magnoliopsida</taxon>
        <taxon>eudicotyledons</taxon>
        <taxon>Gunneridae</taxon>
        <taxon>Pentapetalae</taxon>
        <taxon>rosids</taxon>
        <taxon>malvids</taxon>
        <taxon>Myrtales</taxon>
        <taxon>Myrtaceae</taxon>
        <taxon>Myrtoideae</taxon>
        <taxon>Eucalypteae</taxon>
        <taxon>Eucalyptus</taxon>
    </lineage>
</organism>
<evidence type="ECO:0000256" key="5">
    <source>
        <dbReference type="ARBA" id="ARBA00023128"/>
    </source>
</evidence>
<dbReference type="OrthoDB" id="739241at2759"/>
<dbReference type="FunFam" id="1.25.40.10:FF:000394">
    <property type="entry name" value="Pentatricopeptide repeat-containing protein, mitochondrial"/>
    <property type="match status" value="1"/>
</dbReference>